<dbReference type="GO" id="GO:0005634">
    <property type="term" value="C:nucleus"/>
    <property type="evidence" value="ECO:0007669"/>
    <property type="project" value="UniProtKB-SubCell"/>
</dbReference>
<feature type="compositionally biased region" description="Polar residues" evidence="10">
    <location>
        <begin position="47"/>
        <end position="58"/>
    </location>
</feature>
<evidence type="ECO:0000256" key="1">
    <source>
        <dbReference type="ARBA" id="ARBA00004123"/>
    </source>
</evidence>
<feature type="compositionally biased region" description="Low complexity" evidence="10">
    <location>
        <begin position="35"/>
        <end position="46"/>
    </location>
</feature>
<feature type="compositionally biased region" description="Polar residues" evidence="10">
    <location>
        <begin position="798"/>
        <end position="816"/>
    </location>
</feature>
<feature type="region of interest" description="Disordered" evidence="10">
    <location>
        <begin position="545"/>
        <end position="584"/>
    </location>
</feature>
<dbReference type="EMBL" id="CP089274">
    <property type="protein sequence ID" value="USP73423.1"/>
    <property type="molecule type" value="Genomic_DNA"/>
</dbReference>
<feature type="compositionally biased region" description="Low complexity" evidence="10">
    <location>
        <begin position="73"/>
        <end position="86"/>
    </location>
</feature>
<dbReference type="GO" id="GO:0007064">
    <property type="term" value="P:mitotic sister chromatid cohesion"/>
    <property type="evidence" value="ECO:0007669"/>
    <property type="project" value="TreeGrafter"/>
</dbReference>
<feature type="compositionally biased region" description="Acidic residues" evidence="10">
    <location>
        <begin position="655"/>
        <end position="664"/>
    </location>
</feature>
<evidence type="ECO:0000313" key="13">
    <source>
        <dbReference type="EMBL" id="USP73423.1"/>
    </source>
</evidence>
<keyword evidence="3" id="KW-0808">Transferase</keyword>
<evidence type="ECO:0000256" key="10">
    <source>
        <dbReference type="SAM" id="MobiDB-lite"/>
    </source>
</evidence>
<organism evidence="13 14">
    <name type="scientific">Curvularia clavata</name>
    <dbReference type="NCBI Taxonomy" id="95742"/>
    <lineage>
        <taxon>Eukaryota</taxon>
        <taxon>Fungi</taxon>
        <taxon>Dikarya</taxon>
        <taxon>Ascomycota</taxon>
        <taxon>Pezizomycotina</taxon>
        <taxon>Dothideomycetes</taxon>
        <taxon>Pleosporomycetidae</taxon>
        <taxon>Pleosporales</taxon>
        <taxon>Pleosporineae</taxon>
        <taxon>Pleosporaceae</taxon>
        <taxon>Curvularia</taxon>
    </lineage>
</organism>
<feature type="compositionally biased region" description="Polar residues" evidence="10">
    <location>
        <begin position="878"/>
        <end position="912"/>
    </location>
</feature>
<feature type="compositionally biased region" description="Low complexity" evidence="10">
    <location>
        <begin position="838"/>
        <end position="865"/>
    </location>
</feature>
<feature type="region of interest" description="Disordered" evidence="10">
    <location>
        <begin position="1"/>
        <end position="104"/>
    </location>
</feature>
<feature type="compositionally biased region" description="Polar residues" evidence="10">
    <location>
        <begin position="925"/>
        <end position="937"/>
    </location>
</feature>
<feature type="compositionally biased region" description="Polar residues" evidence="10">
    <location>
        <begin position="728"/>
        <end position="750"/>
    </location>
</feature>
<keyword evidence="8" id="KW-0131">Cell cycle</keyword>
<dbReference type="OrthoDB" id="428854at2759"/>
<reference evidence="13" key="1">
    <citation type="submission" date="2021-12" db="EMBL/GenBank/DDBJ databases">
        <title>Curvularia clavata genome.</title>
        <authorList>
            <person name="Cao Y."/>
        </authorList>
    </citation>
    <scope>NUCLEOTIDE SEQUENCE</scope>
    <source>
        <strain evidence="13">Yc1106</strain>
    </source>
</reference>
<accession>A0A9Q8Z304</accession>
<evidence type="ECO:0000313" key="14">
    <source>
        <dbReference type="Proteomes" id="UP001056012"/>
    </source>
</evidence>
<feature type="domain" description="N-acetyltransferase ESCO acetyl-transferase" evidence="12">
    <location>
        <begin position="341"/>
        <end position="409"/>
    </location>
</feature>
<comment type="similarity">
    <text evidence="2">Belongs to the acetyltransferase family. ECO subfamily.</text>
</comment>
<dbReference type="Pfam" id="PF13880">
    <property type="entry name" value="Acetyltransf_13"/>
    <property type="match status" value="1"/>
</dbReference>
<dbReference type="PANTHER" id="PTHR45884">
    <property type="entry name" value="N-ACETYLTRANSFERASE ECO"/>
    <property type="match status" value="1"/>
</dbReference>
<keyword evidence="5" id="KW-0863">Zinc-finger</keyword>
<feature type="region of interest" description="Disordered" evidence="10">
    <location>
        <begin position="502"/>
        <end position="521"/>
    </location>
</feature>
<dbReference type="Pfam" id="PF13878">
    <property type="entry name" value="zf-C2H2_3"/>
    <property type="match status" value="1"/>
</dbReference>
<evidence type="ECO:0000256" key="2">
    <source>
        <dbReference type="ARBA" id="ARBA00005816"/>
    </source>
</evidence>
<feature type="compositionally biased region" description="Low complexity" evidence="10">
    <location>
        <begin position="785"/>
        <end position="797"/>
    </location>
</feature>
<feature type="compositionally biased region" description="Low complexity" evidence="10">
    <location>
        <begin position="605"/>
        <end position="640"/>
    </location>
</feature>
<dbReference type="GO" id="GO:0008270">
    <property type="term" value="F:zinc ion binding"/>
    <property type="evidence" value="ECO:0007669"/>
    <property type="project" value="UniProtKB-KW"/>
</dbReference>
<feature type="region of interest" description="Disordered" evidence="10">
    <location>
        <begin position="598"/>
        <end position="1023"/>
    </location>
</feature>
<feature type="region of interest" description="Disordered" evidence="10">
    <location>
        <begin position="460"/>
        <end position="489"/>
    </location>
</feature>
<evidence type="ECO:0000259" key="11">
    <source>
        <dbReference type="Pfam" id="PF13878"/>
    </source>
</evidence>
<dbReference type="GO" id="GO:0000785">
    <property type="term" value="C:chromatin"/>
    <property type="evidence" value="ECO:0007669"/>
    <property type="project" value="TreeGrafter"/>
</dbReference>
<dbReference type="Proteomes" id="UP001056012">
    <property type="component" value="Chromosome 1"/>
</dbReference>
<keyword evidence="7" id="KW-0539">Nucleus</keyword>
<feature type="domain" description="N-acetyltransferase ESCO zinc-finger" evidence="11">
    <location>
        <begin position="145"/>
        <end position="182"/>
    </location>
</feature>
<feature type="compositionally biased region" description="Basic residues" evidence="10">
    <location>
        <begin position="674"/>
        <end position="688"/>
    </location>
</feature>
<evidence type="ECO:0000256" key="4">
    <source>
        <dbReference type="ARBA" id="ARBA00022723"/>
    </source>
</evidence>
<proteinExistence type="inferred from homology"/>
<evidence type="ECO:0000256" key="8">
    <source>
        <dbReference type="ARBA" id="ARBA00023306"/>
    </source>
</evidence>
<gene>
    <name evidence="13" type="ORF">yc1106_00697</name>
</gene>
<keyword evidence="14" id="KW-1185">Reference proteome</keyword>
<evidence type="ECO:0000259" key="12">
    <source>
        <dbReference type="Pfam" id="PF13880"/>
    </source>
</evidence>
<evidence type="ECO:0000256" key="9">
    <source>
        <dbReference type="ARBA" id="ARBA00023315"/>
    </source>
</evidence>
<keyword evidence="9" id="KW-0012">Acyltransferase</keyword>
<keyword evidence="6" id="KW-0862">Zinc</keyword>
<dbReference type="VEuPathDB" id="FungiDB:yc1106_00697"/>
<keyword evidence="4" id="KW-0479">Metal-binding</keyword>
<feature type="compositionally biased region" description="Pro residues" evidence="10">
    <location>
        <begin position="87"/>
        <end position="99"/>
    </location>
</feature>
<evidence type="ECO:0000256" key="6">
    <source>
        <dbReference type="ARBA" id="ARBA00022833"/>
    </source>
</evidence>
<dbReference type="PANTHER" id="PTHR45884:SF2">
    <property type="entry name" value="N-ACETYLTRANSFERASE ECO"/>
    <property type="match status" value="1"/>
</dbReference>
<feature type="compositionally biased region" description="Basic and acidic residues" evidence="10">
    <location>
        <begin position="944"/>
        <end position="961"/>
    </location>
</feature>
<evidence type="ECO:0000256" key="7">
    <source>
        <dbReference type="ARBA" id="ARBA00023242"/>
    </source>
</evidence>
<feature type="compositionally biased region" description="Basic and acidic residues" evidence="10">
    <location>
        <begin position="991"/>
        <end position="1006"/>
    </location>
</feature>
<dbReference type="InterPro" id="IPR028009">
    <property type="entry name" value="ESCO_Acetyltransf_dom"/>
</dbReference>
<dbReference type="GO" id="GO:0061733">
    <property type="term" value="F:protein-lysine-acetyltransferase activity"/>
    <property type="evidence" value="ECO:0007669"/>
    <property type="project" value="TreeGrafter"/>
</dbReference>
<evidence type="ECO:0000256" key="5">
    <source>
        <dbReference type="ARBA" id="ARBA00022771"/>
    </source>
</evidence>
<sequence>MSSLPAKKVVRTYSRQTKRPLYEEPPTKRRRVETTIESIEIETLTTNPIVPTTHQSSPPCEVASPPTSSPKESPAIFSDPSSRSSPPSSPAPRSSPPPLQKRRPVFSIFKKQVKTSAVTKESFTERSHNAQIPPKTLQKKKPMVQMQLDLASETRKTCKTCGMQYIPSNLEDAALHKKFHAMNLGGMDFTKALIQRFRKNEIWSGGDGSFIAVVGRKDAPLLRSRVVDVLNIVNTELAAVPISDEELWSQRSPPAATYSQVGQVKPTEAEKPTIDKAKPELVDRFKVYLYIRGNKCVGACLAERIWEAFQALDPDATSEHACELSPTSQSSSLSIGSKPDPAILGISRIWTSNQHRKKGIASRLLDCARSDFLYGMKIEKANVAFSQPTESGGNLARKWYGSKAGWHVYIDYSSMSSGNPFRASQAFPRPAPVPQTSFINTDSSVLEARRGDSDHVLEDAAAAPPTKTKKSVRIVSPTTTIPPQPDFDDENATLNELIARRASQGRPASPPPPITPAGFANHSVTAGEANAQVIGKDALRAAASGNVPANPFSKTLASLERPEGEGGTGERTIAQRPAPGNNRASLDVESFKNLLMTGNATPRASGQSTQFGSASQSTSSAQFESSSTDTSSISRQSISEHPQDTHAASSRTSDDMADEEEDDSMGLVPEAKKDKKKPPPAPKHRHGKLVAPRQPQTVAFDEFEATAPTPGIRRTSSSDVNRPLPSTPAAQQSPPRVSSQDNIPLQSRPTQPRPSEVPKSSEDQAKPKKMPPPVPIARRHSQLKTTSTGNRSRSSSNLTISSQHSIEAPQTPTSISHDPMSSAKSPPPPPPSRYGARLANLGNSSTNSSSTELAASSISARTPRSIPDPPSPRRNNLDSEASSPAPSMHRTPSVSSSRNMQRNVSGGSTGSNMPPPPPPRRRQSNRSSLDQQRPQAYTSSSPTESRRTSTEYRRASTEQRRTSVASETSLRRSYAPVDEKGENEFALYSPVDEKEKKLGTTDEKLDAGLPETTSNSSNILDDMEKFQREIDELRTRYKQ</sequence>
<name>A0A9Q8Z304_CURCL</name>
<dbReference type="InterPro" id="IPR028005">
    <property type="entry name" value="AcTrfase_ESCO_Znf_dom"/>
</dbReference>
<evidence type="ECO:0000256" key="3">
    <source>
        <dbReference type="ARBA" id="ARBA00022679"/>
    </source>
</evidence>
<dbReference type="AlphaFoldDB" id="A0A9Q8Z304"/>
<protein>
    <submittedName>
        <fullName evidence="13">Sister chromatid cohesion protein eso1</fullName>
    </submittedName>
</protein>
<comment type="subcellular location">
    <subcellularLocation>
        <location evidence="1">Nucleus</location>
    </subcellularLocation>
</comment>